<evidence type="ECO:0000256" key="2">
    <source>
        <dbReference type="ARBA" id="ARBA00022630"/>
    </source>
</evidence>
<keyword evidence="8" id="KW-1185">Reference proteome</keyword>
<sequence>MFDSLDAVWTHAWARLLAGARSGGDPFHQGVLATASPDGPQARYAVLRAVDPAGGTVAFHTDRRSPKVLQLASDPRVAWCFFGHGEQVRLAGTVVLHHDDAGAEAAWAASRRSSRQNYAGLNAPGSLVGEPGEGGPPGLGAPPLDAAALDFARANFAVARLQVQSLDWLSLSAQGHVRARFDRTADGWQSAWVTP</sequence>
<gene>
    <name evidence="7" type="ORF">N787_03500</name>
</gene>
<protein>
    <recommendedName>
        <fullName evidence="6">Pyridoxamine 5'-phosphate oxidase N-terminal domain-containing protein</fullName>
    </recommendedName>
</protein>
<dbReference type="GO" id="GO:0004733">
    <property type="term" value="F:pyridoxamine phosphate oxidase activity"/>
    <property type="evidence" value="ECO:0007669"/>
    <property type="project" value="InterPro"/>
</dbReference>
<dbReference type="RefSeq" id="WP_034214150.1">
    <property type="nucleotide sequence ID" value="NZ_AVCK01000044.1"/>
</dbReference>
<dbReference type="Pfam" id="PF01243">
    <property type="entry name" value="PNPOx_N"/>
    <property type="match status" value="1"/>
</dbReference>
<organism evidence="7 8">
    <name type="scientific">Arenimonas metalli CF5-1</name>
    <dbReference type="NCBI Taxonomy" id="1384056"/>
    <lineage>
        <taxon>Bacteria</taxon>
        <taxon>Pseudomonadati</taxon>
        <taxon>Pseudomonadota</taxon>
        <taxon>Gammaproteobacteria</taxon>
        <taxon>Lysobacterales</taxon>
        <taxon>Lysobacteraceae</taxon>
        <taxon>Arenimonas</taxon>
    </lineage>
</organism>
<evidence type="ECO:0000313" key="7">
    <source>
        <dbReference type="EMBL" id="KFN42730.1"/>
    </source>
</evidence>
<dbReference type="InterPro" id="IPR000659">
    <property type="entry name" value="Pyridox_Oxase"/>
</dbReference>
<name>A0A091BE88_9GAMM</name>
<dbReference type="InterPro" id="IPR012349">
    <property type="entry name" value="Split_barrel_FMN-bd"/>
</dbReference>
<evidence type="ECO:0000256" key="4">
    <source>
        <dbReference type="ARBA" id="ARBA00023002"/>
    </source>
</evidence>
<dbReference type="InterPro" id="IPR011576">
    <property type="entry name" value="Pyridox_Oxase_N"/>
</dbReference>
<dbReference type="PATRIC" id="fig|1384056.3.peg.2206"/>
<dbReference type="AlphaFoldDB" id="A0A091BE88"/>
<keyword evidence="4" id="KW-0560">Oxidoreductase</keyword>
<reference evidence="7 8" key="1">
    <citation type="submission" date="2013-09" db="EMBL/GenBank/DDBJ databases">
        <title>Genome sequencing of Arenimonas metalli.</title>
        <authorList>
            <person name="Chen F."/>
            <person name="Wang G."/>
        </authorList>
    </citation>
    <scope>NUCLEOTIDE SEQUENCE [LARGE SCALE GENOMIC DNA]</scope>
    <source>
        <strain evidence="7 8">CF5-1</strain>
    </source>
</reference>
<evidence type="ECO:0000259" key="6">
    <source>
        <dbReference type="Pfam" id="PF01243"/>
    </source>
</evidence>
<proteinExistence type="predicted"/>
<dbReference type="OrthoDB" id="5120525at2"/>
<evidence type="ECO:0000313" key="8">
    <source>
        <dbReference type="Proteomes" id="UP000029393"/>
    </source>
</evidence>
<accession>A0A091BE88</accession>
<dbReference type="PANTHER" id="PTHR10851">
    <property type="entry name" value="PYRIDOXINE-5-PHOSPHATE OXIDASE"/>
    <property type="match status" value="1"/>
</dbReference>
<feature type="region of interest" description="Disordered" evidence="5">
    <location>
        <begin position="122"/>
        <end position="141"/>
    </location>
</feature>
<evidence type="ECO:0000256" key="5">
    <source>
        <dbReference type="SAM" id="MobiDB-lite"/>
    </source>
</evidence>
<keyword evidence="3" id="KW-0288">FMN</keyword>
<dbReference type="GO" id="GO:0010181">
    <property type="term" value="F:FMN binding"/>
    <property type="evidence" value="ECO:0007669"/>
    <property type="project" value="InterPro"/>
</dbReference>
<comment type="cofactor">
    <cofactor evidence="1">
        <name>FMN</name>
        <dbReference type="ChEBI" id="CHEBI:58210"/>
    </cofactor>
</comment>
<dbReference type="PANTHER" id="PTHR10851:SF3">
    <property type="entry name" value="PYRIDOXINE_PYRIDOXAMINE 5'-PHOSPHATE OXIDASE 2"/>
    <property type="match status" value="1"/>
</dbReference>
<dbReference type="Proteomes" id="UP000029393">
    <property type="component" value="Unassembled WGS sequence"/>
</dbReference>
<feature type="domain" description="Pyridoxamine 5'-phosphate oxidase N-terminal" evidence="6">
    <location>
        <begin position="29"/>
        <end position="114"/>
    </location>
</feature>
<evidence type="ECO:0000256" key="1">
    <source>
        <dbReference type="ARBA" id="ARBA00001917"/>
    </source>
</evidence>
<dbReference type="eggNOG" id="COG5135">
    <property type="taxonomic scope" value="Bacteria"/>
</dbReference>
<dbReference type="STRING" id="1384056.N787_03500"/>
<dbReference type="Gene3D" id="2.30.110.10">
    <property type="entry name" value="Electron Transport, Fmn-binding Protein, Chain A"/>
    <property type="match status" value="1"/>
</dbReference>
<dbReference type="SUPFAM" id="SSF50475">
    <property type="entry name" value="FMN-binding split barrel"/>
    <property type="match status" value="1"/>
</dbReference>
<dbReference type="GO" id="GO:0008615">
    <property type="term" value="P:pyridoxine biosynthetic process"/>
    <property type="evidence" value="ECO:0007669"/>
    <property type="project" value="InterPro"/>
</dbReference>
<evidence type="ECO:0000256" key="3">
    <source>
        <dbReference type="ARBA" id="ARBA00022643"/>
    </source>
</evidence>
<comment type="caution">
    <text evidence="7">The sequence shown here is derived from an EMBL/GenBank/DDBJ whole genome shotgun (WGS) entry which is preliminary data.</text>
</comment>
<dbReference type="EMBL" id="AVCK01000044">
    <property type="protein sequence ID" value="KFN42730.1"/>
    <property type="molecule type" value="Genomic_DNA"/>
</dbReference>
<keyword evidence="2" id="KW-0285">Flavoprotein</keyword>